<name>A0AAV1T9V6_9STRA</name>
<dbReference type="AlphaFoldDB" id="A0AAV1T9V6"/>
<proteinExistence type="predicted"/>
<reference evidence="1" key="1">
    <citation type="submission" date="2024-01" db="EMBL/GenBank/DDBJ databases">
        <authorList>
            <person name="Webb A."/>
        </authorList>
    </citation>
    <scope>NUCLEOTIDE SEQUENCE</scope>
    <source>
        <strain evidence="1">Pm1</strain>
    </source>
</reference>
<evidence type="ECO:0000313" key="1">
    <source>
        <dbReference type="EMBL" id="CAK7905045.1"/>
    </source>
</evidence>
<comment type="caution">
    <text evidence="1">The sequence shown here is derived from an EMBL/GenBank/DDBJ whole genome shotgun (WGS) entry which is preliminary data.</text>
</comment>
<gene>
    <name evidence="1" type="ORF">PM001_LOCUS3029</name>
</gene>
<organism evidence="1 2">
    <name type="scientific">Peronospora matthiolae</name>
    <dbReference type="NCBI Taxonomy" id="2874970"/>
    <lineage>
        <taxon>Eukaryota</taxon>
        <taxon>Sar</taxon>
        <taxon>Stramenopiles</taxon>
        <taxon>Oomycota</taxon>
        <taxon>Peronosporomycetes</taxon>
        <taxon>Peronosporales</taxon>
        <taxon>Peronosporaceae</taxon>
        <taxon>Peronospora</taxon>
    </lineage>
</organism>
<accession>A0AAV1T9V6</accession>
<dbReference type="Proteomes" id="UP001162060">
    <property type="component" value="Unassembled WGS sequence"/>
</dbReference>
<sequence length="82" mass="8571">MVLEIKNMEPSKATVVVEKATEDPVAASSDTEWEQVTEQDRTLNPVEEAPAVVELVADGPVVVADSVVIAPLVAAPSEGGIM</sequence>
<protein>
    <submittedName>
        <fullName evidence="1">Uncharacterized protein</fullName>
    </submittedName>
</protein>
<evidence type="ECO:0000313" key="2">
    <source>
        <dbReference type="Proteomes" id="UP001162060"/>
    </source>
</evidence>
<dbReference type="EMBL" id="CAKLBY020000029">
    <property type="protein sequence ID" value="CAK7905045.1"/>
    <property type="molecule type" value="Genomic_DNA"/>
</dbReference>